<dbReference type="PANTHER" id="PTHR31751:SF7">
    <property type="entry name" value="THAP-TYPE DOMAIN-CONTAINING PROTEIN"/>
    <property type="match status" value="1"/>
</dbReference>
<evidence type="ECO:0000313" key="2">
    <source>
        <dbReference type="Proteomes" id="UP001497482"/>
    </source>
</evidence>
<reference evidence="1 2" key="1">
    <citation type="submission" date="2024-04" db="EMBL/GenBank/DDBJ databases">
        <authorList>
            <person name="Waldvogel A.-M."/>
            <person name="Schoenle A."/>
        </authorList>
    </citation>
    <scope>NUCLEOTIDE SEQUENCE [LARGE SCALE GENOMIC DNA]</scope>
</reference>
<protein>
    <recommendedName>
        <fullName evidence="3">Transposase</fullName>
    </recommendedName>
</protein>
<gene>
    <name evidence="1" type="ORF">KC01_LOCUS37651</name>
</gene>
<evidence type="ECO:0008006" key="3">
    <source>
        <dbReference type="Google" id="ProtNLM"/>
    </source>
</evidence>
<keyword evidence="2" id="KW-1185">Reference proteome</keyword>
<name>A0AAV2MCU0_KNICA</name>
<evidence type="ECO:0000313" key="1">
    <source>
        <dbReference type="EMBL" id="CAL1611198.1"/>
    </source>
</evidence>
<dbReference type="EMBL" id="OZ035829">
    <property type="protein sequence ID" value="CAL1611198.1"/>
    <property type="molecule type" value="Genomic_DNA"/>
</dbReference>
<dbReference type="Proteomes" id="UP001497482">
    <property type="component" value="Chromosome 7"/>
</dbReference>
<accession>A0AAV2MCU0</accession>
<dbReference type="PANTHER" id="PTHR31751">
    <property type="entry name" value="SI:CH211-108C17.2-RELATED-RELATED"/>
    <property type="match status" value="1"/>
</dbReference>
<proteinExistence type="predicted"/>
<organism evidence="1 2">
    <name type="scientific">Knipowitschia caucasica</name>
    <name type="common">Caucasian dwarf goby</name>
    <name type="synonym">Pomatoschistus caucasicus</name>
    <dbReference type="NCBI Taxonomy" id="637954"/>
    <lineage>
        <taxon>Eukaryota</taxon>
        <taxon>Metazoa</taxon>
        <taxon>Chordata</taxon>
        <taxon>Craniata</taxon>
        <taxon>Vertebrata</taxon>
        <taxon>Euteleostomi</taxon>
        <taxon>Actinopterygii</taxon>
        <taxon>Neopterygii</taxon>
        <taxon>Teleostei</taxon>
        <taxon>Neoteleostei</taxon>
        <taxon>Acanthomorphata</taxon>
        <taxon>Gobiaria</taxon>
        <taxon>Gobiiformes</taxon>
        <taxon>Gobioidei</taxon>
        <taxon>Gobiidae</taxon>
        <taxon>Gobiinae</taxon>
        <taxon>Knipowitschia</taxon>
    </lineage>
</organism>
<dbReference type="AlphaFoldDB" id="A0AAV2MCU0"/>
<sequence length="390" mass="45402">MGMVAKSTFYRIQAEYCHDVIESFWEEKRSAVIAEVHDRSVVALGDGRMDSPGFSAQYCTYTLMDNETKKIMSIKTEDKRLCGRISTIMEREAFIKSFNQLKGEVNLTEVCTDAHTQISALFRNGIFKDSGVEHTYDMWHGAKNLGKKIHAAGQQKGCSILLQWNKDICNHFWFCCNKANTYEEFFNMWMGLLHHVTGEHVWPLDACQHDPLESEREKEWLVKGSTAHNVLSEIILKERWLKEVPKYLKFRSTARLEAFHSHLLMYASKRFSYDPPIMDMRMQLAALDYNHHVHRPAKRNADGAIQYRKVFNKKSRCWRIYAIKVEKDYAYIPELQTMVVTARVNSQKGLPRQRKYRAMDPRRLGLLSTIPAPTTQELLEHQRTRGDGID</sequence>